<gene>
    <name evidence="2" type="ORF">BN850_0079180</name>
</gene>
<evidence type="ECO:0000259" key="1">
    <source>
        <dbReference type="Pfam" id="PF01636"/>
    </source>
</evidence>
<dbReference type="InterPro" id="IPR051678">
    <property type="entry name" value="AGP_Transferase"/>
</dbReference>
<feature type="domain" description="Aminoglycoside phosphotransferase" evidence="1">
    <location>
        <begin position="90"/>
        <end position="285"/>
    </location>
</feature>
<name>A0A090MGV2_9HYPO</name>
<evidence type="ECO:0000313" key="2">
    <source>
        <dbReference type="EMBL" id="CEG04865.1"/>
    </source>
</evidence>
<dbReference type="AlphaFoldDB" id="A0A090MGV2"/>
<dbReference type="PANTHER" id="PTHR21310">
    <property type="entry name" value="AMINOGLYCOSIDE PHOSPHOTRANSFERASE-RELATED-RELATED"/>
    <property type="match status" value="1"/>
</dbReference>
<dbReference type="Gene3D" id="3.90.1200.10">
    <property type="match status" value="1"/>
</dbReference>
<reference evidence="2" key="1">
    <citation type="submission" date="2013-05" db="EMBL/GenBank/DDBJ databases">
        <title>Draft genome sequences of six wheat associated Fusarium spp. isolates.</title>
        <authorList>
            <person name="Moolhuijzen P.M."/>
            <person name="Manners J.M."/>
            <person name="Wilcox S."/>
            <person name="Bellgard M.I."/>
            <person name="Gardiner D.M."/>
        </authorList>
    </citation>
    <scope>NUCLEOTIDE SEQUENCE</scope>
    <source>
        <strain evidence="2">CS3069</strain>
    </source>
</reference>
<dbReference type="InterPro" id="IPR011009">
    <property type="entry name" value="Kinase-like_dom_sf"/>
</dbReference>
<accession>A0A090MGV2</accession>
<sequence length="311" mass="35776">MSANSKRVISLSSLPSGPNVVFHESSYFSRNRGQPFPTLSEIRTESAHQHSASYHDKTDPPPVLFESLGLLVKYGKGRVQFAEGQCLWALKHLVPEVPVPEIYGWTTEGDFVILYMELVKGVTVEKRWPSMTDEERARFWKGVRDVVDNLRKLSQEPNEHFIGQIDRGPIYDHALDNSHTPRLGPFANVEEFHDWLSMSIRIGAGVHWRALKPEEHRDGYRHLVPDNAAIIFTHADLHPTNIMVDAENPSKIAAVIDWGQSGWWPDYWEFYKAEWTSEIRSDWHQHLLKYLEEPDKVTLNAINDYVRALGN</sequence>
<dbReference type="Pfam" id="PF01636">
    <property type="entry name" value="APH"/>
    <property type="match status" value="1"/>
</dbReference>
<dbReference type="SUPFAM" id="SSF56112">
    <property type="entry name" value="Protein kinase-like (PK-like)"/>
    <property type="match status" value="1"/>
</dbReference>
<protein>
    <submittedName>
        <fullName evidence="2">WGS project CBMI000000000 data, contig CS3069_c002254</fullName>
    </submittedName>
</protein>
<comment type="caution">
    <text evidence="2">The sequence shown here is derived from an EMBL/GenBank/DDBJ whole genome shotgun (WGS) entry which is preliminary data.</text>
</comment>
<dbReference type="InterPro" id="IPR002575">
    <property type="entry name" value="Aminoglycoside_PTrfase"/>
</dbReference>
<organism evidence="2">
    <name type="scientific">Fusarium clavum</name>
    <dbReference type="NCBI Taxonomy" id="2594811"/>
    <lineage>
        <taxon>Eukaryota</taxon>
        <taxon>Fungi</taxon>
        <taxon>Dikarya</taxon>
        <taxon>Ascomycota</taxon>
        <taxon>Pezizomycotina</taxon>
        <taxon>Sordariomycetes</taxon>
        <taxon>Hypocreomycetidae</taxon>
        <taxon>Hypocreales</taxon>
        <taxon>Nectriaceae</taxon>
        <taxon>Fusarium</taxon>
        <taxon>Fusarium incarnatum-equiseti species complex</taxon>
    </lineage>
</organism>
<dbReference type="EMBL" id="CBMI010002252">
    <property type="protein sequence ID" value="CEG04865.1"/>
    <property type="molecule type" value="Genomic_DNA"/>
</dbReference>
<proteinExistence type="predicted"/>
<dbReference type="PANTHER" id="PTHR21310:SF54">
    <property type="entry name" value="AMINOGLYCOSIDE PHOSPHOTRANSFERASE DOMAIN-CONTAINING PROTEIN"/>
    <property type="match status" value="1"/>
</dbReference>